<evidence type="ECO:0000313" key="3">
    <source>
        <dbReference type="Proteomes" id="UP000285530"/>
    </source>
</evidence>
<dbReference type="EMBL" id="QZEV01000016">
    <property type="protein sequence ID" value="RJL05890.1"/>
    <property type="molecule type" value="Genomic_DNA"/>
</dbReference>
<gene>
    <name evidence="2" type="ORF">D3P06_05535</name>
</gene>
<dbReference type="RefSeq" id="WP_119885610.1">
    <property type="nucleotide sequence ID" value="NZ_CP067169.1"/>
</dbReference>
<reference evidence="2 3" key="1">
    <citation type="submission" date="2018-09" db="EMBL/GenBank/DDBJ databases">
        <title>Paracoccus onubensis nov. sp. a moderate halophilic bacterium isolated from Gruta de las Maravillas (Aracena, Spain).</title>
        <authorList>
            <person name="Jurado V."/>
            <person name="Gutierrez-Patricio S."/>
            <person name="Gonzalez-Pimentel J.L."/>
            <person name="Laiz L."/>
            <person name="Saiz-Jimenez C."/>
        </authorList>
    </citation>
    <scope>NUCLEOTIDE SEQUENCE [LARGE SCALE GENOMIC DNA]</scope>
    <source>
        <strain evidence="2 3">DSM 19484</strain>
    </source>
</reference>
<keyword evidence="3" id="KW-1185">Reference proteome</keyword>
<name>A0A418ZZH4_9RHOB</name>
<evidence type="ECO:0008006" key="4">
    <source>
        <dbReference type="Google" id="ProtNLM"/>
    </source>
</evidence>
<dbReference type="AlphaFoldDB" id="A0A418ZZH4"/>
<accession>A0A418ZZH4</accession>
<protein>
    <recommendedName>
        <fullName evidence="4">Type II toxin-antitoxin system PemK/MazF family toxin</fullName>
    </recommendedName>
</protein>
<evidence type="ECO:0000313" key="2">
    <source>
        <dbReference type="EMBL" id="RJL05890.1"/>
    </source>
</evidence>
<proteinExistence type="predicted"/>
<organism evidence="2 3">
    <name type="scientific">Paracoccus aestuarii</name>
    <dbReference type="NCBI Taxonomy" id="453842"/>
    <lineage>
        <taxon>Bacteria</taxon>
        <taxon>Pseudomonadati</taxon>
        <taxon>Pseudomonadota</taxon>
        <taxon>Alphaproteobacteria</taxon>
        <taxon>Rhodobacterales</taxon>
        <taxon>Paracoccaceae</taxon>
        <taxon>Paracoccus</taxon>
    </lineage>
</organism>
<feature type="region of interest" description="Disordered" evidence="1">
    <location>
        <begin position="147"/>
        <end position="185"/>
    </location>
</feature>
<comment type="caution">
    <text evidence="2">The sequence shown here is derived from an EMBL/GenBank/DDBJ whole genome shotgun (WGS) entry which is preliminary data.</text>
</comment>
<evidence type="ECO:0000256" key="1">
    <source>
        <dbReference type="SAM" id="MobiDB-lite"/>
    </source>
</evidence>
<dbReference type="Proteomes" id="UP000285530">
    <property type="component" value="Unassembled WGS sequence"/>
</dbReference>
<sequence>MLDTTTAPLPAMTPDWRDCIAVGDVVSFRFPCATDDDTPKARPCLVLDIETINGQRYALLAYGTTATGGANRGYEIRVSFPEALASAGLHKPTRFVAARRLLVPLESAGFACSAMTAAPVLGRLTGETRERMQAIRARLHAERDIAADRRASRRRSVSRQPSAPRPLVVEIRRTKRQAVRSGKAS</sequence>
<dbReference type="OrthoDB" id="8442627at2"/>